<feature type="compositionally biased region" description="Acidic residues" evidence="1">
    <location>
        <begin position="97"/>
        <end position="161"/>
    </location>
</feature>
<dbReference type="EMBL" id="KI635795">
    <property type="protein sequence ID" value="ETB57492.1"/>
    <property type="molecule type" value="Genomic_DNA"/>
</dbReference>
<accession>V7PFE6</accession>
<feature type="region of interest" description="Disordered" evidence="1">
    <location>
        <begin position="1"/>
        <end position="39"/>
    </location>
</feature>
<proteinExistence type="predicted"/>
<keyword evidence="3" id="KW-1185">Reference proteome</keyword>
<feature type="compositionally biased region" description="Polar residues" evidence="1">
    <location>
        <begin position="319"/>
        <end position="331"/>
    </location>
</feature>
<name>V7PFE6_PLAYE</name>
<dbReference type="AlphaFoldDB" id="V7PFE6"/>
<feature type="compositionally biased region" description="Low complexity" evidence="1">
    <location>
        <begin position="259"/>
        <end position="269"/>
    </location>
</feature>
<feature type="region of interest" description="Disordered" evidence="1">
    <location>
        <begin position="247"/>
        <end position="277"/>
    </location>
</feature>
<gene>
    <name evidence="2" type="ORF">YYC_04378</name>
</gene>
<dbReference type="Proteomes" id="UP000018538">
    <property type="component" value="Unassembled WGS sequence"/>
</dbReference>
<sequence length="403" mass="47186">MNQKKNPINKISKQANVSASQKNGYKEGNYQTPNNKNVFKFSNSLNYNSYSDLVDGLLSDKSLSINRNHKFYNINNNKSRNNIRKKNKTNNSNDDTVRDEDDDEEEEDDEDDDDEEDEEDEEDEDEEEEEDDDDDEDEEDEEDDDDDDEEDEEDEEDEDREGFDRKMSTDSIDENNKIKKKKNKNNLFYKDLDKSNKQNNVNTKNDNSDYYDIYSNIYSYYDIFTEGQNGLSKFKYFNNVFSNYEQKGEKNDLPHDQNNNENNNSSNNNTEKIPASTSSYIKASGIPPSFNNPQTRIPNDKTYKTVKNLIKEDRENNKKYTSGQSNNDNITVNRQNVFIDQNNSNTGMNTNNILNPKSQYVYSNKLKEKKNELNKNIGNSNNTKKKIIKKKKKKKKILLKIQL</sequence>
<evidence type="ECO:0000313" key="2">
    <source>
        <dbReference type="EMBL" id="ETB57492.1"/>
    </source>
</evidence>
<feature type="region of interest" description="Disordered" evidence="1">
    <location>
        <begin position="73"/>
        <end position="182"/>
    </location>
</feature>
<protein>
    <submittedName>
        <fullName evidence="2">Uncharacterized protein</fullName>
    </submittedName>
</protein>
<feature type="region of interest" description="Disordered" evidence="1">
    <location>
        <begin position="310"/>
        <end position="331"/>
    </location>
</feature>
<organism evidence="2 3">
    <name type="scientific">Plasmodium yoelii 17X</name>
    <dbReference type="NCBI Taxonomy" id="1323249"/>
    <lineage>
        <taxon>Eukaryota</taxon>
        <taxon>Sar</taxon>
        <taxon>Alveolata</taxon>
        <taxon>Apicomplexa</taxon>
        <taxon>Aconoidasida</taxon>
        <taxon>Haemosporida</taxon>
        <taxon>Plasmodiidae</taxon>
        <taxon>Plasmodium</taxon>
        <taxon>Plasmodium (Vinckeia)</taxon>
    </lineage>
</organism>
<evidence type="ECO:0000313" key="3">
    <source>
        <dbReference type="Proteomes" id="UP000018538"/>
    </source>
</evidence>
<reference evidence="2 3" key="1">
    <citation type="submission" date="2013-11" db="EMBL/GenBank/DDBJ databases">
        <title>The Genome Sequence of Plasmodium yoelii 17X.</title>
        <authorList>
            <consortium name="The Broad Institute Genomics Platform"/>
            <consortium name="The Broad Institute Genome Sequencing Center for Infectious Disease"/>
            <person name="Neafsey D."/>
            <person name="Adams J."/>
            <person name="Walker B."/>
            <person name="Young S.K."/>
            <person name="Zeng Q."/>
            <person name="Gargeya S."/>
            <person name="Fitzgerald M."/>
            <person name="Haas B."/>
            <person name="Abouelleil A."/>
            <person name="Alvarado L."/>
            <person name="Chapman S.B."/>
            <person name="Gainer-Dewar J."/>
            <person name="Goldberg J."/>
            <person name="Griggs A."/>
            <person name="Gujja S."/>
            <person name="Hansen M."/>
            <person name="Howarth C."/>
            <person name="Imamovic A."/>
            <person name="Ireland A."/>
            <person name="Larimer J."/>
            <person name="McCowan C."/>
            <person name="Murphy C."/>
            <person name="Pearson M."/>
            <person name="Poon T.W."/>
            <person name="Priest M."/>
            <person name="Roberts A."/>
            <person name="Saif S."/>
            <person name="Shea T."/>
            <person name="Sykes S."/>
            <person name="Wortman J."/>
            <person name="Nusbaum C."/>
            <person name="Birren B."/>
        </authorList>
    </citation>
    <scope>NUCLEOTIDE SEQUENCE [LARGE SCALE GENOMIC DNA]</scope>
    <source>
        <strain evidence="2 3">17X</strain>
    </source>
</reference>
<evidence type="ECO:0000256" key="1">
    <source>
        <dbReference type="SAM" id="MobiDB-lite"/>
    </source>
</evidence>